<proteinExistence type="predicted"/>
<evidence type="ECO:0000313" key="1">
    <source>
        <dbReference type="EMBL" id="VAV91272.1"/>
    </source>
</evidence>
<evidence type="ECO:0008006" key="2">
    <source>
        <dbReference type="Google" id="ProtNLM"/>
    </source>
</evidence>
<reference evidence="1" key="1">
    <citation type="submission" date="2018-06" db="EMBL/GenBank/DDBJ databases">
        <authorList>
            <person name="Zhirakovskaya E."/>
        </authorList>
    </citation>
    <scope>NUCLEOTIDE SEQUENCE</scope>
</reference>
<sequence length="205" mass="23532">MTEKKTRAVYWIIKIFFVTSVMTNAQAGSISAENISDRLVSAAIERTKSGVIYNGAYKRIAYPMGDVNPRFGVCTDVIIRAFRKIDIDFQQVIHEDMVDNFAEYPKLWGLERPDRNIDHRRVPNIRTFLKRQSAALPVTSDAKDYKAGDIVTWMLPGNKPHIGIVVKEKYNQEIPLIVHNVGLGPRKENFLFKYPITGHYRYLSN</sequence>
<gene>
    <name evidence="1" type="ORF">MNBD_ALPHA01-1557</name>
</gene>
<protein>
    <recommendedName>
        <fullName evidence="2">Periplasmic protein</fullName>
    </recommendedName>
</protein>
<dbReference type="EMBL" id="UOEJ01000020">
    <property type="protein sequence ID" value="VAV91272.1"/>
    <property type="molecule type" value="Genomic_DNA"/>
</dbReference>
<dbReference type="PIRSF" id="PIRSF011444">
    <property type="entry name" value="DUF1287"/>
    <property type="match status" value="1"/>
</dbReference>
<organism evidence="1">
    <name type="scientific">hydrothermal vent metagenome</name>
    <dbReference type="NCBI Taxonomy" id="652676"/>
    <lineage>
        <taxon>unclassified sequences</taxon>
        <taxon>metagenomes</taxon>
        <taxon>ecological metagenomes</taxon>
    </lineage>
</organism>
<dbReference type="AlphaFoldDB" id="A0A3B0RHD4"/>
<name>A0A3B0RHD4_9ZZZZ</name>
<dbReference type="Pfam" id="PF06940">
    <property type="entry name" value="DUF1287"/>
    <property type="match status" value="1"/>
</dbReference>
<dbReference type="InterPro" id="IPR009706">
    <property type="entry name" value="DUF1287"/>
</dbReference>
<accession>A0A3B0RHD4</accession>